<dbReference type="GO" id="GO:0003735">
    <property type="term" value="F:structural constituent of ribosome"/>
    <property type="evidence" value="ECO:0007669"/>
    <property type="project" value="InterPro"/>
</dbReference>
<dbReference type="EMBL" id="LN483167">
    <property type="protein sequence ID" value="CDZ96725.1"/>
    <property type="molecule type" value="Genomic_DNA"/>
</dbReference>
<proteinExistence type="inferred from homology"/>
<evidence type="ECO:0000256" key="8">
    <source>
        <dbReference type="SAM" id="MobiDB-lite"/>
    </source>
</evidence>
<dbReference type="InterPro" id="IPR016939">
    <property type="entry name" value="Ribosomal_mS23_fun"/>
</dbReference>
<dbReference type="GO" id="GO:0005763">
    <property type="term" value="C:mitochondrial small ribosomal subunit"/>
    <property type="evidence" value="ECO:0007669"/>
    <property type="project" value="InterPro"/>
</dbReference>
<evidence type="ECO:0000256" key="1">
    <source>
        <dbReference type="ARBA" id="ARBA00004173"/>
    </source>
</evidence>
<evidence type="ECO:0000256" key="5">
    <source>
        <dbReference type="ARBA" id="ARBA00023274"/>
    </source>
</evidence>
<keyword evidence="5" id="KW-0687">Ribonucleoprotein</keyword>
<reference evidence="9" key="1">
    <citation type="submission" date="2014-08" db="EMBL/GenBank/DDBJ databases">
        <authorList>
            <person name="Sharma Rahul"/>
            <person name="Thines Marco"/>
        </authorList>
    </citation>
    <scope>NUCLEOTIDE SEQUENCE</scope>
</reference>
<feature type="compositionally biased region" description="Basic and acidic residues" evidence="8">
    <location>
        <begin position="155"/>
        <end position="176"/>
    </location>
</feature>
<sequence length="265" mass="29697">MVRRSAHTVLQTSQRLVQAGVGTTPVWHAALLSHPPAPIRPVFKSSVKELVFPEDRIRTQFFEDFPFEAMRAKSLAERQVVKDEDRLQGKEWYSLHQRTSNPSAEDCIAFTLNLQKYHKLSLAKAYAIATAQFADLRAVQEVAIRSAYKEARSFGAHSDPKVDRGEVARTNKKMENALRSWRPPRSLKSSSGSKIWQADAQPSYHALEGKFSGGADYIQGWSSWNEWTDGKRQRLLEGARLRGSRKASDQSAPAGSATEGEAKKD</sequence>
<dbReference type="PANTHER" id="PTHR37799:SF1">
    <property type="entry name" value="SMALL RIBOSOMAL SUBUNIT PROTEIN MS23"/>
    <property type="match status" value="1"/>
</dbReference>
<dbReference type="AlphaFoldDB" id="A0A0F7SF42"/>
<feature type="region of interest" description="Disordered" evidence="8">
    <location>
        <begin position="238"/>
        <end position="265"/>
    </location>
</feature>
<dbReference type="PANTHER" id="PTHR37799">
    <property type="entry name" value="37S RIBOSOMAL PROTEIN S25, MITOCHONDRIAL"/>
    <property type="match status" value="1"/>
</dbReference>
<evidence type="ECO:0000256" key="7">
    <source>
        <dbReference type="ARBA" id="ARBA00035421"/>
    </source>
</evidence>
<feature type="region of interest" description="Disordered" evidence="8">
    <location>
        <begin position="155"/>
        <end position="194"/>
    </location>
</feature>
<name>A0A0F7SF42_PHARH</name>
<evidence type="ECO:0000313" key="9">
    <source>
        <dbReference type="EMBL" id="CDZ96725.1"/>
    </source>
</evidence>
<organism evidence="9">
    <name type="scientific">Phaffia rhodozyma</name>
    <name type="common">Yeast</name>
    <name type="synonym">Xanthophyllomyces dendrorhous</name>
    <dbReference type="NCBI Taxonomy" id="264483"/>
    <lineage>
        <taxon>Eukaryota</taxon>
        <taxon>Fungi</taxon>
        <taxon>Dikarya</taxon>
        <taxon>Basidiomycota</taxon>
        <taxon>Agaricomycotina</taxon>
        <taxon>Tremellomycetes</taxon>
        <taxon>Cystofilobasidiales</taxon>
        <taxon>Mrakiaceae</taxon>
        <taxon>Phaffia</taxon>
    </lineage>
</organism>
<keyword evidence="3 9" id="KW-0689">Ribosomal protein</keyword>
<protein>
    <recommendedName>
        <fullName evidence="6">Small ribosomal subunit protein mS23</fullName>
    </recommendedName>
    <alternativeName>
        <fullName evidence="7">37S ribosomal protein S25, mitochondrial</fullName>
    </alternativeName>
</protein>
<comment type="subcellular location">
    <subcellularLocation>
        <location evidence="1">Mitochondrion</location>
    </subcellularLocation>
</comment>
<evidence type="ECO:0000256" key="2">
    <source>
        <dbReference type="ARBA" id="ARBA00009864"/>
    </source>
</evidence>
<evidence type="ECO:0000256" key="4">
    <source>
        <dbReference type="ARBA" id="ARBA00023128"/>
    </source>
</evidence>
<accession>A0A0F7SF42</accession>
<dbReference type="InterPro" id="IPR059242">
    <property type="entry name" value="mS23_dom"/>
</dbReference>
<dbReference type="CDD" id="cd23701">
    <property type="entry name" value="At1g26750"/>
    <property type="match status" value="1"/>
</dbReference>
<comment type="similarity">
    <text evidence="2">Belongs to the mitochondrion-specific ribosomal protein mS23 family.</text>
</comment>
<evidence type="ECO:0000256" key="6">
    <source>
        <dbReference type="ARBA" id="ARBA00035137"/>
    </source>
</evidence>
<evidence type="ECO:0000256" key="3">
    <source>
        <dbReference type="ARBA" id="ARBA00022980"/>
    </source>
</evidence>
<dbReference type="Pfam" id="PF13741">
    <property type="entry name" value="MRP-S25"/>
    <property type="match status" value="1"/>
</dbReference>
<keyword evidence="4" id="KW-0496">Mitochondrion</keyword>